<dbReference type="InterPro" id="IPR001223">
    <property type="entry name" value="Glyco_hydro18_cat"/>
</dbReference>
<dbReference type="PANTHER" id="PTHR11177">
    <property type="entry name" value="CHITINASE"/>
    <property type="match status" value="1"/>
</dbReference>
<evidence type="ECO:0000259" key="1">
    <source>
        <dbReference type="PROSITE" id="PS51910"/>
    </source>
</evidence>
<dbReference type="GO" id="GO:0006032">
    <property type="term" value="P:chitin catabolic process"/>
    <property type="evidence" value="ECO:0007669"/>
    <property type="project" value="TreeGrafter"/>
</dbReference>
<dbReference type="eggNOG" id="KOG2806">
    <property type="taxonomic scope" value="Eukaryota"/>
</dbReference>
<dbReference type="InterPro" id="IPR029070">
    <property type="entry name" value="Chitinase_insertion_sf"/>
</dbReference>
<gene>
    <name evidence="2" type="ORF">WG66_10891</name>
</gene>
<dbReference type="Gene3D" id="3.10.50.10">
    <property type="match status" value="1"/>
</dbReference>
<dbReference type="GO" id="GO:0005576">
    <property type="term" value="C:extracellular region"/>
    <property type="evidence" value="ECO:0007669"/>
    <property type="project" value="TreeGrafter"/>
</dbReference>
<dbReference type="GO" id="GO:0005975">
    <property type="term" value="P:carbohydrate metabolic process"/>
    <property type="evidence" value="ECO:0007669"/>
    <property type="project" value="InterPro"/>
</dbReference>
<dbReference type="SUPFAM" id="SSF51445">
    <property type="entry name" value="(Trans)glycosidases"/>
    <property type="match status" value="1"/>
</dbReference>
<proteinExistence type="predicted"/>
<dbReference type="PROSITE" id="PS51910">
    <property type="entry name" value="GH18_2"/>
    <property type="match status" value="1"/>
</dbReference>
<dbReference type="Gene3D" id="3.20.20.80">
    <property type="entry name" value="Glycosidases"/>
    <property type="match status" value="2"/>
</dbReference>
<dbReference type="AlphaFoldDB" id="A0A0W0FK49"/>
<dbReference type="InterPro" id="IPR050314">
    <property type="entry name" value="Glycosyl_Hydrlase_18"/>
</dbReference>
<evidence type="ECO:0000313" key="2">
    <source>
        <dbReference type="EMBL" id="KTB36680.1"/>
    </source>
</evidence>
<dbReference type="InterPro" id="IPR017853">
    <property type="entry name" value="GH"/>
</dbReference>
<dbReference type="SMART" id="SM00636">
    <property type="entry name" value="Glyco_18"/>
    <property type="match status" value="1"/>
</dbReference>
<comment type="caution">
    <text evidence="2">The sequence shown here is derived from an EMBL/GenBank/DDBJ whole genome shotgun (WGS) entry which is preliminary data.</text>
</comment>
<dbReference type="InterPro" id="IPR011583">
    <property type="entry name" value="Chitinase_II/V-like_cat"/>
</dbReference>
<dbReference type="PANTHER" id="PTHR11177:SF392">
    <property type="entry name" value="HAP41P"/>
    <property type="match status" value="1"/>
</dbReference>
<dbReference type="EMBL" id="LATX01001892">
    <property type="protein sequence ID" value="KTB36680.1"/>
    <property type="molecule type" value="Genomic_DNA"/>
</dbReference>
<evidence type="ECO:0000313" key="3">
    <source>
        <dbReference type="Proteomes" id="UP000054988"/>
    </source>
</evidence>
<dbReference type="Proteomes" id="UP000054988">
    <property type="component" value="Unassembled WGS sequence"/>
</dbReference>
<name>A0A0W0FK49_MONRR</name>
<dbReference type="GO" id="GO:0004568">
    <property type="term" value="F:chitinase activity"/>
    <property type="evidence" value="ECO:0007669"/>
    <property type="project" value="TreeGrafter"/>
</dbReference>
<organism evidence="2 3">
    <name type="scientific">Moniliophthora roreri</name>
    <name type="common">Frosty pod rot fungus</name>
    <name type="synonym">Monilia roreri</name>
    <dbReference type="NCBI Taxonomy" id="221103"/>
    <lineage>
        <taxon>Eukaryota</taxon>
        <taxon>Fungi</taxon>
        <taxon>Dikarya</taxon>
        <taxon>Basidiomycota</taxon>
        <taxon>Agaricomycotina</taxon>
        <taxon>Agaricomycetes</taxon>
        <taxon>Agaricomycetidae</taxon>
        <taxon>Agaricales</taxon>
        <taxon>Marasmiineae</taxon>
        <taxon>Marasmiaceae</taxon>
        <taxon>Moniliophthora</taxon>
    </lineage>
</organism>
<dbReference type="GO" id="GO:0008061">
    <property type="term" value="F:chitin binding"/>
    <property type="evidence" value="ECO:0007669"/>
    <property type="project" value="InterPro"/>
</dbReference>
<sequence length="375" mass="41178">MVEGSQILKSNANLHQSLECRPLRPLLTKSYNPPDVGNLSLPDPGLEEFVKTAHANNVKACISIGGWTGFLYFSTAVGSAENRTAFVKTMLDFAHTYEIDCIDLDLAGSIQIGDMTFEKSRIVHAMATNRIGCNTINANDTINFILFLEELRAHPTCNNYTLSAAVSLAPFNDAEGNPSTDLSRLGNALDHIVIMNYDVWGPWSDRVGPNMPLFDSCAPPPYQQGSGEWAVEQWTKAGIPLEKIVLGVVELAAYPPFNKTDRPNGDKWDDPAGNDTCGNFNPPGGTFTFRGLILEGYLYEDGLPKIPYRFDVCSKTAYVYNSEKHIEISYDDAMGFGLKGHYISEKGLAGFSVWQAQGDYNDILLDAIREGAGLK</sequence>
<protein>
    <submittedName>
        <fullName evidence="2">Putative chitinase</fullName>
    </submittedName>
</protein>
<feature type="domain" description="GH18" evidence="1">
    <location>
        <begin position="1"/>
        <end position="375"/>
    </location>
</feature>
<reference evidence="2 3" key="1">
    <citation type="submission" date="2015-12" db="EMBL/GenBank/DDBJ databases">
        <title>Draft genome sequence of Moniliophthora roreri, the causal agent of frosty pod rot of cacao.</title>
        <authorList>
            <person name="Aime M.C."/>
            <person name="Diaz-Valderrama J.R."/>
            <person name="Kijpornyongpan T."/>
            <person name="Phillips-Mora W."/>
        </authorList>
    </citation>
    <scope>NUCLEOTIDE SEQUENCE [LARGE SCALE GENOMIC DNA]</scope>
    <source>
        <strain evidence="2 3">MCA 2952</strain>
    </source>
</reference>
<accession>A0A0W0FK49</accession>
<dbReference type="Pfam" id="PF00704">
    <property type="entry name" value="Glyco_hydro_18"/>
    <property type="match status" value="1"/>
</dbReference>